<evidence type="ECO:0000313" key="2">
    <source>
        <dbReference type="Proteomes" id="UP000265566"/>
    </source>
</evidence>
<proteinExistence type="predicted"/>
<sequence length="63" mass="7520">MEDAIWKEIDKKNKMIGLIIKWVSPSLIIFCFFMSLYIFLKETNGKNYKWRGSYLEVTLPSLQ</sequence>
<dbReference type="Proteomes" id="UP000265566">
    <property type="component" value="Chromosome 5"/>
</dbReference>
<dbReference type="AlphaFoldDB" id="A0A396HXR9"/>
<comment type="caution">
    <text evidence="1">The sequence shown here is derived from an EMBL/GenBank/DDBJ whole genome shotgun (WGS) entry which is preliminary data.</text>
</comment>
<accession>A0A396HXR9</accession>
<organism evidence="1 2">
    <name type="scientific">Medicago truncatula</name>
    <name type="common">Barrel medic</name>
    <name type="synonym">Medicago tribuloides</name>
    <dbReference type="NCBI Taxonomy" id="3880"/>
    <lineage>
        <taxon>Eukaryota</taxon>
        <taxon>Viridiplantae</taxon>
        <taxon>Streptophyta</taxon>
        <taxon>Embryophyta</taxon>
        <taxon>Tracheophyta</taxon>
        <taxon>Spermatophyta</taxon>
        <taxon>Magnoliopsida</taxon>
        <taxon>eudicotyledons</taxon>
        <taxon>Gunneridae</taxon>
        <taxon>Pentapetalae</taxon>
        <taxon>rosids</taxon>
        <taxon>fabids</taxon>
        <taxon>Fabales</taxon>
        <taxon>Fabaceae</taxon>
        <taxon>Papilionoideae</taxon>
        <taxon>50 kb inversion clade</taxon>
        <taxon>NPAAA clade</taxon>
        <taxon>Hologalegina</taxon>
        <taxon>IRL clade</taxon>
        <taxon>Trifolieae</taxon>
        <taxon>Medicago</taxon>
    </lineage>
</organism>
<reference evidence="2" key="1">
    <citation type="journal article" date="2018" name="Nat. Plants">
        <title>Whole-genome landscape of Medicago truncatula symbiotic genes.</title>
        <authorList>
            <person name="Pecrix Y."/>
            <person name="Staton S.E."/>
            <person name="Sallet E."/>
            <person name="Lelandais-Briere C."/>
            <person name="Moreau S."/>
            <person name="Carrere S."/>
            <person name="Blein T."/>
            <person name="Jardinaud M.F."/>
            <person name="Latrasse D."/>
            <person name="Zouine M."/>
            <person name="Zahm M."/>
            <person name="Kreplak J."/>
            <person name="Mayjonade B."/>
            <person name="Satge C."/>
            <person name="Perez M."/>
            <person name="Cauet S."/>
            <person name="Marande W."/>
            <person name="Chantry-Darmon C."/>
            <person name="Lopez-Roques C."/>
            <person name="Bouchez O."/>
            <person name="Berard A."/>
            <person name="Debelle F."/>
            <person name="Munos S."/>
            <person name="Bendahmane A."/>
            <person name="Berges H."/>
            <person name="Niebel A."/>
            <person name="Buitink J."/>
            <person name="Frugier F."/>
            <person name="Benhamed M."/>
            <person name="Crespi M."/>
            <person name="Gouzy J."/>
            <person name="Gamas P."/>
        </authorList>
    </citation>
    <scope>NUCLEOTIDE SEQUENCE [LARGE SCALE GENOMIC DNA]</scope>
    <source>
        <strain evidence="2">cv. Jemalong A17</strain>
    </source>
</reference>
<gene>
    <name evidence="1" type="ORF">MtrunA17_Chr5g0418561</name>
</gene>
<protein>
    <submittedName>
        <fullName evidence="1">Uncharacterized protein</fullName>
    </submittedName>
</protein>
<name>A0A396HXR9_MEDTR</name>
<dbReference type="Gramene" id="rna30698">
    <property type="protein sequence ID" value="RHN55507.1"/>
    <property type="gene ID" value="gene30698"/>
</dbReference>
<dbReference type="EMBL" id="PSQE01000005">
    <property type="protein sequence ID" value="RHN55507.1"/>
    <property type="molecule type" value="Genomic_DNA"/>
</dbReference>
<evidence type="ECO:0000313" key="1">
    <source>
        <dbReference type="EMBL" id="RHN55507.1"/>
    </source>
</evidence>